<keyword evidence="1" id="KW-0812">Transmembrane</keyword>
<evidence type="ECO:0000313" key="2">
    <source>
        <dbReference type="EMBL" id="OGD89414.1"/>
    </source>
</evidence>
<evidence type="ECO:0000256" key="1">
    <source>
        <dbReference type="SAM" id="Phobius"/>
    </source>
</evidence>
<sequence length="181" mass="20551">MDQAIGNAAINMNLTQYRKVFTPLLLVSIVVILTLITVSIYLIFRVNKKNISVDQEFQSIPKQGQLNKISPPSTKPEELPTNVQQIRQKIISSQIENRNGDLLLAKTDLYEIEYIPAPNVFFITILKEPAKTAKKQAQDWFLKFGLQNSDLCDLPIRFLIRDRNLRKANPNLSSLPDGCTP</sequence>
<name>A0A1F5GC65_9BACT</name>
<keyword evidence="1" id="KW-0472">Membrane</keyword>
<feature type="transmembrane region" description="Helical" evidence="1">
    <location>
        <begin position="20"/>
        <end position="44"/>
    </location>
</feature>
<keyword evidence="1" id="KW-1133">Transmembrane helix</keyword>
<proteinExistence type="predicted"/>
<reference evidence="2 3" key="1">
    <citation type="journal article" date="2016" name="Nat. Commun.">
        <title>Thousands of microbial genomes shed light on interconnected biogeochemical processes in an aquifer system.</title>
        <authorList>
            <person name="Anantharaman K."/>
            <person name="Brown C.T."/>
            <person name="Hug L.A."/>
            <person name="Sharon I."/>
            <person name="Castelle C.J."/>
            <person name="Probst A.J."/>
            <person name="Thomas B.C."/>
            <person name="Singh A."/>
            <person name="Wilkins M.J."/>
            <person name="Karaoz U."/>
            <person name="Brodie E.L."/>
            <person name="Williams K.H."/>
            <person name="Hubbard S.S."/>
            <person name="Banfield J.F."/>
        </authorList>
    </citation>
    <scope>NUCLEOTIDE SEQUENCE [LARGE SCALE GENOMIC DNA]</scope>
</reference>
<comment type="caution">
    <text evidence="2">The sequence shown here is derived from an EMBL/GenBank/DDBJ whole genome shotgun (WGS) entry which is preliminary data.</text>
</comment>
<gene>
    <name evidence="2" type="ORF">A2693_02845</name>
</gene>
<protein>
    <submittedName>
        <fullName evidence="2">Uncharacterized protein</fullName>
    </submittedName>
</protein>
<dbReference type="AlphaFoldDB" id="A0A1F5GC65"/>
<dbReference type="EMBL" id="MFAY01000010">
    <property type="protein sequence ID" value="OGD89414.1"/>
    <property type="molecule type" value="Genomic_DNA"/>
</dbReference>
<organism evidence="2 3">
    <name type="scientific">Candidatus Curtissbacteria bacterium RIFCSPHIGHO2_01_FULL_40_12</name>
    <dbReference type="NCBI Taxonomy" id="1797710"/>
    <lineage>
        <taxon>Bacteria</taxon>
        <taxon>Candidatus Curtissiibacteriota</taxon>
    </lineage>
</organism>
<dbReference type="Proteomes" id="UP000178577">
    <property type="component" value="Unassembled WGS sequence"/>
</dbReference>
<accession>A0A1F5GC65</accession>
<evidence type="ECO:0000313" key="3">
    <source>
        <dbReference type="Proteomes" id="UP000178577"/>
    </source>
</evidence>